<dbReference type="Proteomes" id="UP000290407">
    <property type="component" value="Unassembled WGS sequence"/>
</dbReference>
<evidence type="ECO:0000256" key="1">
    <source>
        <dbReference type="SAM" id="MobiDB-lite"/>
    </source>
</evidence>
<protein>
    <submittedName>
        <fullName evidence="2">Uncharacterized protein</fullName>
    </submittedName>
</protein>
<sequence length="86" mass="9777">MARQDPHTEYIVNQEDYAKALASLPASGTEQQKAHSAPITARQYRQNTSQTINAGKWSMWGIAPESFEFEWRNGAWRPPINLVISM</sequence>
<dbReference type="RefSeq" id="WP_077921417.1">
    <property type="nucleotide sequence ID" value="NZ_SBLB01000006.1"/>
</dbReference>
<keyword evidence="3" id="KW-1185">Reference proteome</keyword>
<evidence type="ECO:0000313" key="3">
    <source>
        <dbReference type="Proteomes" id="UP000290407"/>
    </source>
</evidence>
<accession>A0A4Q2UFT7</accession>
<proteinExistence type="predicted"/>
<reference evidence="2 3" key="1">
    <citation type="submission" date="2019-01" db="EMBL/GenBank/DDBJ databases">
        <title>Spirosoma flava sp. nov., a propanil-degrading bacterium isolated from herbicide-contaminated soil.</title>
        <authorList>
            <person name="Zhang L."/>
            <person name="Jiang J.-D."/>
        </authorList>
    </citation>
    <scope>NUCLEOTIDE SEQUENCE [LARGE SCALE GENOMIC DNA]</scope>
    <source>
        <strain evidence="2 3">TY50</strain>
    </source>
</reference>
<evidence type="ECO:0000313" key="2">
    <source>
        <dbReference type="EMBL" id="RYC68137.1"/>
    </source>
</evidence>
<name>A0A4Q2UFT7_9BACT</name>
<organism evidence="2 3">
    <name type="scientific">Spirosoma sordidisoli</name>
    <dbReference type="NCBI Taxonomy" id="2502893"/>
    <lineage>
        <taxon>Bacteria</taxon>
        <taxon>Pseudomonadati</taxon>
        <taxon>Bacteroidota</taxon>
        <taxon>Cytophagia</taxon>
        <taxon>Cytophagales</taxon>
        <taxon>Cytophagaceae</taxon>
        <taxon>Spirosoma</taxon>
    </lineage>
</organism>
<dbReference type="EMBL" id="SBLB01000006">
    <property type="protein sequence ID" value="RYC68137.1"/>
    <property type="molecule type" value="Genomic_DNA"/>
</dbReference>
<comment type="caution">
    <text evidence="2">The sequence shown here is derived from an EMBL/GenBank/DDBJ whole genome shotgun (WGS) entry which is preliminary data.</text>
</comment>
<dbReference type="AlphaFoldDB" id="A0A4Q2UFT7"/>
<gene>
    <name evidence="2" type="ORF">EQG79_22050</name>
</gene>
<feature type="region of interest" description="Disordered" evidence="1">
    <location>
        <begin position="25"/>
        <end position="46"/>
    </location>
</feature>